<feature type="signal peptide" evidence="2">
    <location>
        <begin position="1"/>
        <end position="28"/>
    </location>
</feature>
<dbReference type="STRING" id="1817814.A2V81_01250"/>
<keyword evidence="2" id="KW-0732">Signal</keyword>
<evidence type="ECO:0008006" key="5">
    <source>
        <dbReference type="Google" id="ProtNLM"/>
    </source>
</evidence>
<protein>
    <recommendedName>
        <fullName evidence="5">DUF916 domain-containing protein</fullName>
    </recommendedName>
</protein>
<dbReference type="AlphaFoldDB" id="A0A1F4XIH2"/>
<name>A0A1F4XIH2_9BACT</name>
<feature type="transmembrane region" description="Helical" evidence="1">
    <location>
        <begin position="291"/>
        <end position="313"/>
    </location>
</feature>
<keyword evidence="1" id="KW-0812">Transmembrane</keyword>
<evidence type="ECO:0000256" key="2">
    <source>
        <dbReference type="SAM" id="SignalP"/>
    </source>
</evidence>
<organism evidence="3 4">
    <name type="scientific">Candidatus Abawacabacteria bacterium RBG_16_42_10</name>
    <dbReference type="NCBI Taxonomy" id="1817814"/>
    <lineage>
        <taxon>Bacteria</taxon>
        <taxon>Candidatus Abawacaibacteriota</taxon>
    </lineage>
</organism>
<gene>
    <name evidence="3" type="ORF">A2V81_01250</name>
</gene>
<dbReference type="EMBL" id="MEWR01000026">
    <property type="protein sequence ID" value="OGC81492.1"/>
    <property type="molecule type" value="Genomic_DNA"/>
</dbReference>
<dbReference type="Proteomes" id="UP000177614">
    <property type="component" value="Unassembled WGS sequence"/>
</dbReference>
<evidence type="ECO:0000313" key="3">
    <source>
        <dbReference type="EMBL" id="OGC81492.1"/>
    </source>
</evidence>
<evidence type="ECO:0000313" key="4">
    <source>
        <dbReference type="Proteomes" id="UP000177614"/>
    </source>
</evidence>
<proteinExistence type="predicted"/>
<accession>A0A1F4XIH2</accession>
<keyword evidence="1" id="KW-0472">Membrane</keyword>
<comment type="caution">
    <text evidence="3">The sequence shown here is derived from an EMBL/GenBank/DDBJ whole genome shotgun (WGS) entry which is preliminary data.</text>
</comment>
<feature type="chain" id="PRO_5009515365" description="DUF916 domain-containing protein" evidence="2">
    <location>
        <begin position="29"/>
        <end position="342"/>
    </location>
</feature>
<evidence type="ECO:0000256" key="1">
    <source>
        <dbReference type="SAM" id="Phobius"/>
    </source>
</evidence>
<reference evidence="3 4" key="1">
    <citation type="journal article" date="2016" name="Nat. Commun.">
        <title>Thousands of microbial genomes shed light on interconnected biogeochemical processes in an aquifer system.</title>
        <authorList>
            <person name="Anantharaman K."/>
            <person name="Brown C.T."/>
            <person name="Hug L.A."/>
            <person name="Sharon I."/>
            <person name="Castelle C.J."/>
            <person name="Probst A.J."/>
            <person name="Thomas B.C."/>
            <person name="Singh A."/>
            <person name="Wilkins M.J."/>
            <person name="Karaoz U."/>
            <person name="Brodie E.L."/>
            <person name="Williams K.H."/>
            <person name="Hubbard S.S."/>
            <person name="Banfield J.F."/>
        </authorList>
    </citation>
    <scope>NUCLEOTIDE SEQUENCE [LARGE SCALE GENOMIC DNA]</scope>
</reference>
<keyword evidence="1" id="KW-1133">Transmembrane helix</keyword>
<sequence length="342" mass="38009">MQNKSPLRLSLCALVLMMLFGLAPSASASITVGPTIKIFTEKEGAAPGAVVKGKVIVTNGNNALQFIQLSVADVYYDEHNIPIVIEGGAEIPNKVSLRTWIKLNISEGPVTFKPNETKEISYEIRIPEDATPGSHMGAIYALGIADPRDKNGEALTVRTRMGAGVLVEIPGDIIKSGEVMSFDVGIGSGDARSASLDPQRFFGFPPINFDAAYKNTGNTFYQPGMRLELFNWWGRKVDEFVSRGLRVFPGNTLHFNGEITKGSWLWFGPYKAVLHTQDGDGNVMPDREVTFWFIPWLPILALLVLLIVLFWLGKKYTVYRREKLKKHIEQTIKESERPKDHS</sequence>